<dbReference type="Proteomes" id="UP000178703">
    <property type="component" value="Unassembled WGS sequence"/>
</dbReference>
<accession>A0A1G2E5L1</accession>
<evidence type="ECO:0000313" key="2">
    <source>
        <dbReference type="Proteomes" id="UP000178703"/>
    </source>
</evidence>
<sequence length="164" mass="18674">MTVWNVRLGRRQTFVKVKKILKKELESMVIVDVRGKQHQLSEVGFFSLEWEKIGAGTTIALTVSESVTGWRVQLPEVEKSVKELIVEVQKKASGLFFAWICQHCGTSGYVEYEEGDDPQRIAGQVVLAHEKEAKEGCEIPLRIFDHRGMEQPDSELFLASRRVK</sequence>
<evidence type="ECO:0000313" key="1">
    <source>
        <dbReference type="EMBL" id="OGZ21144.1"/>
    </source>
</evidence>
<dbReference type="EMBL" id="MHMD01000030">
    <property type="protein sequence ID" value="OGZ21144.1"/>
    <property type="molecule type" value="Genomic_DNA"/>
</dbReference>
<dbReference type="STRING" id="1801668.A3D46_02520"/>
<protein>
    <submittedName>
        <fullName evidence="1">Uncharacterized protein</fullName>
    </submittedName>
</protein>
<gene>
    <name evidence="1" type="ORF">A3D46_02520</name>
</gene>
<name>A0A1G2E5L1_9BACT</name>
<organism evidence="1 2">
    <name type="scientific">Candidatus Nealsonbacteria bacterium RIFCSPHIGHO2_02_FULL_43_13</name>
    <dbReference type="NCBI Taxonomy" id="1801668"/>
    <lineage>
        <taxon>Bacteria</taxon>
        <taxon>Candidatus Nealsoniibacteriota</taxon>
    </lineage>
</organism>
<reference evidence="1 2" key="1">
    <citation type="journal article" date="2016" name="Nat. Commun.">
        <title>Thousands of microbial genomes shed light on interconnected biogeochemical processes in an aquifer system.</title>
        <authorList>
            <person name="Anantharaman K."/>
            <person name="Brown C.T."/>
            <person name="Hug L.A."/>
            <person name="Sharon I."/>
            <person name="Castelle C.J."/>
            <person name="Probst A.J."/>
            <person name="Thomas B.C."/>
            <person name="Singh A."/>
            <person name="Wilkins M.J."/>
            <person name="Karaoz U."/>
            <person name="Brodie E.L."/>
            <person name="Williams K.H."/>
            <person name="Hubbard S.S."/>
            <person name="Banfield J.F."/>
        </authorList>
    </citation>
    <scope>NUCLEOTIDE SEQUENCE [LARGE SCALE GENOMIC DNA]</scope>
</reference>
<proteinExistence type="predicted"/>
<comment type="caution">
    <text evidence="1">The sequence shown here is derived from an EMBL/GenBank/DDBJ whole genome shotgun (WGS) entry which is preliminary data.</text>
</comment>
<dbReference type="AlphaFoldDB" id="A0A1G2E5L1"/>